<comment type="caution">
    <text evidence="1">The sequence shown here is derived from an EMBL/GenBank/DDBJ whole genome shotgun (WGS) entry which is preliminary data.</text>
</comment>
<gene>
    <name evidence="1" type="ORF">SDC9_57789</name>
</gene>
<dbReference type="AlphaFoldDB" id="A0A644X5P9"/>
<proteinExistence type="predicted"/>
<evidence type="ECO:0000313" key="1">
    <source>
        <dbReference type="EMBL" id="MPM11445.1"/>
    </source>
</evidence>
<protein>
    <submittedName>
        <fullName evidence="1">Uncharacterized protein</fullName>
    </submittedName>
</protein>
<reference evidence="1" key="1">
    <citation type="submission" date="2019-08" db="EMBL/GenBank/DDBJ databases">
        <authorList>
            <person name="Kucharzyk K."/>
            <person name="Murdoch R.W."/>
            <person name="Higgins S."/>
            <person name="Loffler F."/>
        </authorList>
    </citation>
    <scope>NUCLEOTIDE SEQUENCE</scope>
</reference>
<accession>A0A644X5P9</accession>
<dbReference type="EMBL" id="VSSQ01001832">
    <property type="protein sequence ID" value="MPM11445.1"/>
    <property type="molecule type" value="Genomic_DNA"/>
</dbReference>
<organism evidence="1">
    <name type="scientific">bioreactor metagenome</name>
    <dbReference type="NCBI Taxonomy" id="1076179"/>
    <lineage>
        <taxon>unclassified sequences</taxon>
        <taxon>metagenomes</taxon>
        <taxon>ecological metagenomes</taxon>
    </lineage>
</organism>
<name>A0A644X5P9_9ZZZZ</name>
<sequence>MNELILDLPNGAKLKALINSDESWKSIDINIVYPDGTEEILCAADYDHDLGLRVIGMGADQDDYKYCEPYPIRKCDIYIADETKDDGTYDIVVRDNWTEGDDEELSQYRIASFVEAVDKALVLMEQHKEIRWNIVGPGELVAMVNNKRRAV</sequence>